<feature type="compositionally biased region" description="Polar residues" evidence="1">
    <location>
        <begin position="762"/>
        <end position="772"/>
    </location>
</feature>
<dbReference type="GO" id="GO:1990351">
    <property type="term" value="C:transporter complex"/>
    <property type="evidence" value="ECO:0007669"/>
    <property type="project" value="TreeGrafter"/>
</dbReference>
<dbReference type="Proteomes" id="UP000005938">
    <property type="component" value="Unassembled WGS sequence"/>
</dbReference>
<accession>I0W9H9</accession>
<dbReference type="RefSeq" id="WP_008240466.1">
    <property type="nucleotide sequence ID" value="NZ_AJJU01000023.1"/>
</dbReference>
<dbReference type="InterPro" id="IPR050218">
    <property type="entry name" value="LptD"/>
</dbReference>
<name>I0W9H9_9FLAO</name>
<dbReference type="AlphaFoldDB" id="I0W9H9"/>
<comment type="caution">
    <text evidence="3">The sequence shown here is derived from an EMBL/GenBank/DDBJ whole genome shotgun (WGS) entry which is preliminary data.</text>
</comment>
<sequence length="900" mass="102696">MTKLIDFTTLYVTKSHILFVILTWISIGFLKAQETPAKTPLRIDAVKDTTKQKDKITATVVLDTIVKDSLSKDSTAAKKGKSSLLDKIRYKAIDYAKISQKRKEILLYNEAEVYYEDTELKAGIIILNYEKKEVYAGRIKDSAGNYTQAPYFKQGSNIVEPDSIRFNYETKRALIWNSKTEQDGSHVTAEIVKKENDSTYFMYEGRLTTSKNPDDPDYYIRIRNAKFVPKKKIIAGFSNMYIADVPTPIAVPFAYFPLTQERTSGFIFPTFGELNNRGYFLQNGGYYFAVSDYFDLALTGDYYTNGSYGLRADTQYRKRYKFSGNLGLRYENLINSQRGFPDYSRGTIYNIRWSHSQDTKSSPSSQFSASVNLGSSRYYQNSLNQFNSPNQLNNTLQSSISYTKTFTSYPSVRIGVTASHQQNTRTESINMTLPTLTANMDRIYPFVKRNSSRKGIIDNINFQYSMRAENSITTTDSLFFKKEMFENARTGVRHDIPISTSFKLLKYFNLGMSTSINEVWQLSTIRINDYDPSLRKSTIDTIKGFDRFTTYDFNASIGTTIYGMFNFGTDKKIQAIRHTITPIIGYGYNPSFDQYFDSYVANEFGAVRQYTRFQGGLFGTPRQGFSNTMSISLINKLEAKVRDRDSTKTEAKKITLLNNLNFNTSYDFNTNRISPIIMTGSTNLFQNKMGINFGATFNPYAIDDAGTQLDVLNINNGGGLARLTNANLTMNYSFSSKNFKGKDNTNNVATGGRPDDLFGTAQDFSDSRTMGNTEEGDDTEEAPTEYYRTSIPWDLRVAYSLSYSNIRRESEISNNSLMFSGNIDITPKWKVGASSGYDFKNQGFTYTQLRFERDLDSWRLNFNWVPFSANSSWYFFIGIKSSMLSDLKWDKRKVSDRSLN</sequence>
<gene>
    <name evidence="3" type="ORF">W5A_10879</name>
</gene>
<proteinExistence type="predicted"/>
<dbReference type="GO" id="GO:0009279">
    <property type="term" value="C:cell outer membrane"/>
    <property type="evidence" value="ECO:0007669"/>
    <property type="project" value="TreeGrafter"/>
</dbReference>
<dbReference type="InterPro" id="IPR045659">
    <property type="entry name" value="LptD_2"/>
</dbReference>
<dbReference type="eggNOG" id="COG1452">
    <property type="taxonomic scope" value="Bacteria"/>
</dbReference>
<evidence type="ECO:0000313" key="4">
    <source>
        <dbReference type="Proteomes" id="UP000005938"/>
    </source>
</evidence>
<feature type="region of interest" description="Disordered" evidence="1">
    <location>
        <begin position="744"/>
        <end position="783"/>
    </location>
</feature>
<dbReference type="OrthoDB" id="9802320at2"/>
<organism evidence="3 4">
    <name type="scientific">Imtechella halotolerans K1</name>
    <dbReference type="NCBI Taxonomy" id="946077"/>
    <lineage>
        <taxon>Bacteria</taxon>
        <taxon>Pseudomonadati</taxon>
        <taxon>Bacteroidota</taxon>
        <taxon>Flavobacteriia</taxon>
        <taxon>Flavobacteriales</taxon>
        <taxon>Flavobacteriaceae</taxon>
        <taxon>Imtechella</taxon>
    </lineage>
</organism>
<feature type="domain" description="LPS-assembly protein LptD central" evidence="2">
    <location>
        <begin position="233"/>
        <end position="700"/>
    </location>
</feature>
<feature type="compositionally biased region" description="Acidic residues" evidence="1">
    <location>
        <begin position="774"/>
        <end position="783"/>
    </location>
</feature>
<evidence type="ECO:0000259" key="2">
    <source>
        <dbReference type="Pfam" id="PF19838"/>
    </source>
</evidence>
<keyword evidence="4" id="KW-1185">Reference proteome</keyword>
<evidence type="ECO:0000313" key="3">
    <source>
        <dbReference type="EMBL" id="EID73045.1"/>
    </source>
</evidence>
<dbReference type="PANTHER" id="PTHR30189:SF1">
    <property type="entry name" value="LPS-ASSEMBLY PROTEIN LPTD"/>
    <property type="match status" value="1"/>
</dbReference>
<dbReference type="EMBL" id="AJJU01000023">
    <property type="protein sequence ID" value="EID73045.1"/>
    <property type="molecule type" value="Genomic_DNA"/>
</dbReference>
<dbReference type="PANTHER" id="PTHR30189">
    <property type="entry name" value="LPS-ASSEMBLY PROTEIN"/>
    <property type="match status" value="1"/>
</dbReference>
<dbReference type="Pfam" id="PF19838">
    <property type="entry name" value="LptD_2"/>
    <property type="match status" value="1"/>
</dbReference>
<protein>
    <recommendedName>
        <fullName evidence="2">LPS-assembly protein LptD central domain-containing protein</fullName>
    </recommendedName>
</protein>
<dbReference type="STRING" id="946077.W5A_10879"/>
<evidence type="ECO:0000256" key="1">
    <source>
        <dbReference type="SAM" id="MobiDB-lite"/>
    </source>
</evidence>
<dbReference type="PATRIC" id="fig|946077.3.peg.2196"/>
<reference evidence="3 4" key="1">
    <citation type="journal article" date="2012" name="J. Bacteriol.">
        <title>Genome Sequence of the Halotolerant Bacterium Imtechella halotolerans K1T.</title>
        <authorList>
            <person name="Kumar S."/>
            <person name="Vikram S."/>
            <person name="Subramanian S."/>
            <person name="Raghava G.P."/>
            <person name="Pinnaka A.K."/>
        </authorList>
    </citation>
    <scope>NUCLEOTIDE SEQUENCE [LARGE SCALE GENOMIC DNA]</scope>
    <source>
        <strain evidence="3 4">K1</strain>
    </source>
</reference>